<evidence type="ECO:0000256" key="6">
    <source>
        <dbReference type="ARBA" id="ARBA00023136"/>
    </source>
</evidence>
<dbReference type="Pfam" id="PF00127">
    <property type="entry name" value="Copper-bind"/>
    <property type="match status" value="1"/>
</dbReference>
<dbReference type="InterPro" id="IPR000923">
    <property type="entry name" value="BlueCu_1"/>
</dbReference>
<dbReference type="GO" id="GO:0016020">
    <property type="term" value="C:membrane"/>
    <property type="evidence" value="ECO:0007669"/>
    <property type="project" value="UniProtKB-SubCell"/>
</dbReference>
<accession>M0ANC0</accession>
<keyword evidence="6" id="KW-0472">Membrane</keyword>
<name>M0ANC0_NATA1</name>
<dbReference type="STRING" id="29540.C481_14403"/>
<dbReference type="EMBL" id="AOIO01000033">
    <property type="protein sequence ID" value="ELY99432.1"/>
    <property type="molecule type" value="Genomic_DNA"/>
</dbReference>
<proteinExistence type="predicted"/>
<dbReference type="PROSITE" id="PS00196">
    <property type="entry name" value="COPPER_BLUE"/>
    <property type="match status" value="1"/>
</dbReference>
<keyword evidence="5" id="KW-0186">Copper</keyword>
<reference evidence="8 9" key="1">
    <citation type="journal article" date="2014" name="PLoS Genet.">
        <title>Phylogenetically driven sequencing of extremely halophilic archaea reveals strategies for static and dynamic osmo-response.</title>
        <authorList>
            <person name="Becker E.A."/>
            <person name="Seitzer P.M."/>
            <person name="Tritt A."/>
            <person name="Larsen D."/>
            <person name="Krusor M."/>
            <person name="Yao A.I."/>
            <person name="Wu D."/>
            <person name="Madern D."/>
            <person name="Eisen J.A."/>
            <person name="Darling A.E."/>
            <person name="Facciotti M.T."/>
        </authorList>
    </citation>
    <scope>NUCLEOTIDE SEQUENCE [LARGE SCALE GENOMIC DNA]</scope>
    <source>
        <strain evidence="8 9">DSM 12278</strain>
    </source>
</reference>
<dbReference type="InterPro" id="IPR008972">
    <property type="entry name" value="Cupredoxin"/>
</dbReference>
<gene>
    <name evidence="8" type="ORF">C481_14403</name>
</gene>
<dbReference type="InterPro" id="IPR028871">
    <property type="entry name" value="BlueCu_1_BS"/>
</dbReference>
<evidence type="ECO:0000256" key="4">
    <source>
        <dbReference type="ARBA" id="ARBA00022982"/>
    </source>
</evidence>
<dbReference type="Gene3D" id="2.60.40.420">
    <property type="entry name" value="Cupredoxins - blue copper proteins"/>
    <property type="match status" value="1"/>
</dbReference>
<dbReference type="OrthoDB" id="4392at2157"/>
<sequence length="145" mass="15693">MNRRAYLAAVGTSLSASLAGCTSTLGVFDDSPCSGDDCTIGMTRNEFLPREYEATVGETVVWKNTSGAIHTITALESGIPDGAEYFATGGFEDDATAREQWRENHSGGLDTRETFEHTFDVPGRYEYICIPHVNADMVGTIIVSE</sequence>
<dbReference type="Proteomes" id="UP000011554">
    <property type="component" value="Unassembled WGS sequence"/>
</dbReference>
<dbReference type="PROSITE" id="PS51257">
    <property type="entry name" value="PROKAR_LIPOPROTEIN"/>
    <property type="match status" value="1"/>
</dbReference>
<evidence type="ECO:0000313" key="8">
    <source>
        <dbReference type="EMBL" id="ELY99432.1"/>
    </source>
</evidence>
<comment type="subcellular location">
    <subcellularLocation>
        <location evidence="1">Membrane</location>
    </subcellularLocation>
</comment>
<dbReference type="PANTHER" id="PTHR34192">
    <property type="entry name" value="PLASTOCYANIN MAJOR ISOFORM, CHLOROPLASTIC-RELATED"/>
    <property type="match status" value="1"/>
</dbReference>
<evidence type="ECO:0000256" key="2">
    <source>
        <dbReference type="ARBA" id="ARBA00022448"/>
    </source>
</evidence>
<keyword evidence="4" id="KW-0249">Electron transport</keyword>
<comment type="caution">
    <text evidence="8">The sequence shown here is derived from an EMBL/GenBank/DDBJ whole genome shotgun (WGS) entry which is preliminary data.</text>
</comment>
<evidence type="ECO:0000259" key="7">
    <source>
        <dbReference type="Pfam" id="PF00127"/>
    </source>
</evidence>
<dbReference type="GO" id="GO:0005507">
    <property type="term" value="F:copper ion binding"/>
    <property type="evidence" value="ECO:0007669"/>
    <property type="project" value="InterPro"/>
</dbReference>
<feature type="domain" description="Blue (type 1) copper" evidence="7">
    <location>
        <begin position="46"/>
        <end position="143"/>
    </location>
</feature>
<keyword evidence="3" id="KW-0479">Metal-binding</keyword>
<keyword evidence="9" id="KW-1185">Reference proteome</keyword>
<dbReference type="GO" id="GO:0009055">
    <property type="term" value="F:electron transfer activity"/>
    <property type="evidence" value="ECO:0007669"/>
    <property type="project" value="InterPro"/>
</dbReference>
<evidence type="ECO:0000256" key="1">
    <source>
        <dbReference type="ARBA" id="ARBA00004370"/>
    </source>
</evidence>
<evidence type="ECO:0000256" key="3">
    <source>
        <dbReference type="ARBA" id="ARBA00022723"/>
    </source>
</evidence>
<dbReference type="eggNOG" id="arCOG02917">
    <property type="taxonomic scope" value="Archaea"/>
</dbReference>
<dbReference type="PATRIC" id="fig|29540.5.peg.2926"/>
<protein>
    <submittedName>
        <fullName evidence="8">Blue (Type 1) copper domain-containing protein</fullName>
    </submittedName>
</protein>
<organism evidence="8 9">
    <name type="scientific">Natrialba asiatica (strain ATCC 700177 / DSM 12278 / JCM 9576 / FERM P-10747 / NBRC 102637 / 172P1)</name>
    <dbReference type="NCBI Taxonomy" id="29540"/>
    <lineage>
        <taxon>Archaea</taxon>
        <taxon>Methanobacteriati</taxon>
        <taxon>Methanobacteriota</taxon>
        <taxon>Stenosarchaea group</taxon>
        <taxon>Halobacteria</taxon>
        <taxon>Halobacteriales</taxon>
        <taxon>Natrialbaceae</taxon>
        <taxon>Natrialba</taxon>
    </lineage>
</organism>
<evidence type="ECO:0000313" key="9">
    <source>
        <dbReference type="Proteomes" id="UP000011554"/>
    </source>
</evidence>
<evidence type="ECO:0000256" key="5">
    <source>
        <dbReference type="ARBA" id="ARBA00023008"/>
    </source>
</evidence>
<dbReference type="PANTHER" id="PTHR34192:SF10">
    <property type="entry name" value="PLASTOCYANIN MAJOR ISOFORM, CHLOROPLASTIC-RELATED"/>
    <property type="match status" value="1"/>
</dbReference>
<dbReference type="AlphaFoldDB" id="M0ANC0"/>
<keyword evidence="2" id="KW-0813">Transport</keyword>
<dbReference type="RefSeq" id="WP_006109922.1">
    <property type="nucleotide sequence ID" value="NZ_AOIO01000033.1"/>
</dbReference>
<dbReference type="SUPFAM" id="SSF49503">
    <property type="entry name" value="Cupredoxins"/>
    <property type="match status" value="1"/>
</dbReference>